<reference evidence="1" key="1">
    <citation type="submission" date="2021-01" db="EMBL/GenBank/DDBJ databases">
        <title>Adiantum capillus-veneris genome.</title>
        <authorList>
            <person name="Fang Y."/>
            <person name="Liao Q."/>
        </authorList>
    </citation>
    <scope>NUCLEOTIDE SEQUENCE</scope>
    <source>
        <strain evidence="1">H3</strain>
        <tissue evidence="1">Leaf</tissue>
    </source>
</reference>
<dbReference type="AlphaFoldDB" id="A0A9D4UE31"/>
<accession>A0A9D4UE31</accession>
<name>A0A9D4UE31_ADICA</name>
<keyword evidence="2" id="KW-1185">Reference proteome</keyword>
<protein>
    <submittedName>
        <fullName evidence="1">Uncharacterized protein</fullName>
    </submittedName>
</protein>
<comment type="caution">
    <text evidence="1">The sequence shown here is derived from an EMBL/GenBank/DDBJ whole genome shotgun (WGS) entry which is preliminary data.</text>
</comment>
<dbReference type="Proteomes" id="UP000886520">
    <property type="component" value="Chromosome 18"/>
</dbReference>
<proteinExistence type="predicted"/>
<evidence type="ECO:0000313" key="2">
    <source>
        <dbReference type="Proteomes" id="UP000886520"/>
    </source>
</evidence>
<organism evidence="1 2">
    <name type="scientific">Adiantum capillus-veneris</name>
    <name type="common">Maidenhair fern</name>
    <dbReference type="NCBI Taxonomy" id="13818"/>
    <lineage>
        <taxon>Eukaryota</taxon>
        <taxon>Viridiplantae</taxon>
        <taxon>Streptophyta</taxon>
        <taxon>Embryophyta</taxon>
        <taxon>Tracheophyta</taxon>
        <taxon>Polypodiopsida</taxon>
        <taxon>Polypodiidae</taxon>
        <taxon>Polypodiales</taxon>
        <taxon>Pteridineae</taxon>
        <taxon>Pteridaceae</taxon>
        <taxon>Vittarioideae</taxon>
        <taxon>Adiantum</taxon>
    </lineage>
</organism>
<dbReference type="EMBL" id="JABFUD020000018">
    <property type="protein sequence ID" value="KAI5066261.1"/>
    <property type="molecule type" value="Genomic_DNA"/>
</dbReference>
<sequence length="80" mass="8899">MLFYSLSLVCTPASYPMYASVLRSTSLQQLLHKNQPIAAKEFMDVDAFVDCWNAFNKGKTSTILSGLCCRKASIDRGDTE</sequence>
<gene>
    <name evidence="1" type="ORF">GOP47_0018885</name>
</gene>
<evidence type="ECO:0000313" key="1">
    <source>
        <dbReference type="EMBL" id="KAI5066261.1"/>
    </source>
</evidence>